<dbReference type="STRING" id="279824.SAMN03080617_01864"/>
<gene>
    <name evidence="1" type="ORF">SAMN03080617_01864</name>
</gene>
<dbReference type="SUPFAM" id="SSF56935">
    <property type="entry name" value="Porins"/>
    <property type="match status" value="1"/>
</dbReference>
<name>A0A1G5XLR9_9BACT</name>
<reference evidence="2" key="1">
    <citation type="submission" date="2016-10" db="EMBL/GenBank/DDBJ databases">
        <authorList>
            <person name="Varghese N."/>
            <person name="Submissions S."/>
        </authorList>
    </citation>
    <scope>NUCLEOTIDE SEQUENCE [LARGE SCALE GENOMIC DNA]</scope>
    <source>
        <strain evidence="2">DSM 22703</strain>
    </source>
</reference>
<proteinExistence type="predicted"/>
<keyword evidence="2" id="KW-1185">Reference proteome</keyword>
<dbReference type="OrthoDB" id="819125at2"/>
<evidence type="ECO:0000313" key="2">
    <source>
        <dbReference type="Proteomes" id="UP000198756"/>
    </source>
</evidence>
<dbReference type="RefSeq" id="WP_092729673.1">
    <property type="nucleotide sequence ID" value="NZ_FMXE01000011.1"/>
</dbReference>
<organism evidence="1 2">
    <name type="scientific">Algoriphagus alkaliphilus</name>
    <dbReference type="NCBI Taxonomy" id="279824"/>
    <lineage>
        <taxon>Bacteria</taxon>
        <taxon>Pseudomonadati</taxon>
        <taxon>Bacteroidota</taxon>
        <taxon>Cytophagia</taxon>
        <taxon>Cytophagales</taxon>
        <taxon>Cyclobacteriaceae</taxon>
        <taxon>Algoriphagus</taxon>
    </lineage>
</organism>
<dbReference type="EMBL" id="FMXE01000011">
    <property type="protein sequence ID" value="SDA71401.1"/>
    <property type="molecule type" value="Genomic_DNA"/>
</dbReference>
<sequence>MNKVFILILSLSLLNSEAFSQTKIFEKIELGFSGGLAVPVGHFKEISIAPSLEPVPPGSIPERFQGFLKNEGGQAELGYSLGLNLTYHLTPSVFISLNYLKTQHTIDTHPQQIYYDANFKSEIDLNGVPFEVPGRLESDPYRASLFYIGVGYRLPINRLEVRFTGLAGMNNLEFPFYSWTYQISETTSIPLRPFPVNGPVPTNLREFAYGLETKLTYSLSQKLNMNLAATYLRSDHPHDYWTNTLAASILYEIQDEIRYRNLAVQFGISYRFTGKE</sequence>
<dbReference type="AlphaFoldDB" id="A0A1G5XLR9"/>
<protein>
    <submittedName>
        <fullName evidence="1">Outer membrane protein beta-barrel domain-containing protein</fullName>
    </submittedName>
</protein>
<accession>A0A1G5XLR9</accession>
<dbReference type="Proteomes" id="UP000198756">
    <property type="component" value="Unassembled WGS sequence"/>
</dbReference>
<evidence type="ECO:0000313" key="1">
    <source>
        <dbReference type="EMBL" id="SDA71401.1"/>
    </source>
</evidence>